<evidence type="ECO:0000313" key="1">
    <source>
        <dbReference type="EMBL" id="SBW00906.1"/>
    </source>
</evidence>
<sequence length="128" mass="14650">MPSKDFFPSTKEELERYLEMEQMSARIQAELNGKLSTVLARMDSMQDTFERTLGPLAISVQEIEEIKRKVNLAPEEVERVYGLNAATLANQRTKATGPPYIKVGGRVLYPQKELQKYLNDREILTNDD</sequence>
<dbReference type="AlphaFoldDB" id="A0A212JN86"/>
<accession>A0A212JN86</accession>
<proteinExistence type="predicted"/>
<organism evidence="1">
    <name type="scientific">uncultured delta proteobacterium</name>
    <dbReference type="NCBI Taxonomy" id="34034"/>
    <lineage>
        <taxon>Bacteria</taxon>
        <taxon>Deltaproteobacteria</taxon>
        <taxon>environmental samples</taxon>
    </lineage>
</organism>
<protein>
    <recommendedName>
        <fullName evidence="2">Helix-turn-helix domain-containing protein</fullName>
    </recommendedName>
</protein>
<gene>
    <name evidence="1" type="ORF">KL86DPRO_11863</name>
</gene>
<reference evidence="1" key="1">
    <citation type="submission" date="2016-04" db="EMBL/GenBank/DDBJ databases">
        <authorList>
            <person name="Evans L.H."/>
            <person name="Alamgir A."/>
            <person name="Owens N."/>
            <person name="Weber N.D."/>
            <person name="Virtaneva K."/>
            <person name="Barbian K."/>
            <person name="Babar A."/>
            <person name="Rosenke K."/>
        </authorList>
    </citation>
    <scope>NUCLEOTIDE SEQUENCE</scope>
    <source>
        <strain evidence="1">86</strain>
    </source>
</reference>
<evidence type="ECO:0008006" key="2">
    <source>
        <dbReference type="Google" id="ProtNLM"/>
    </source>
</evidence>
<name>A0A212JN86_9DELT</name>
<dbReference type="EMBL" id="FLUQ01000001">
    <property type="protein sequence ID" value="SBW00906.1"/>
    <property type="molecule type" value="Genomic_DNA"/>
</dbReference>